<dbReference type="Proteomes" id="UP000298663">
    <property type="component" value="Unassembled WGS sequence"/>
</dbReference>
<comment type="caution">
    <text evidence="2">The sequence shown here is derived from an EMBL/GenBank/DDBJ whole genome shotgun (WGS) entry which is preliminary data.</text>
</comment>
<dbReference type="PANTHER" id="PTHR10857:SF106">
    <property type="entry name" value="C2 DOMAIN-CONTAINING PROTEIN"/>
    <property type="match status" value="1"/>
</dbReference>
<evidence type="ECO:0000313" key="3">
    <source>
        <dbReference type="Proteomes" id="UP000298663"/>
    </source>
</evidence>
<dbReference type="PANTHER" id="PTHR10857">
    <property type="entry name" value="COPINE"/>
    <property type="match status" value="1"/>
</dbReference>
<gene>
    <name evidence="2" type="ORF">L596_027899</name>
</gene>
<dbReference type="Pfam" id="PF07002">
    <property type="entry name" value="Copine"/>
    <property type="match status" value="1"/>
</dbReference>
<dbReference type="OrthoDB" id="5870145at2759"/>
<dbReference type="InterPro" id="IPR045052">
    <property type="entry name" value="Copine"/>
</dbReference>
<feature type="domain" description="Copine C-terminal" evidence="1">
    <location>
        <begin position="3"/>
        <end position="123"/>
    </location>
</feature>
<name>A0A4U5LWV3_STECR</name>
<organism evidence="2 3">
    <name type="scientific">Steinernema carpocapsae</name>
    <name type="common">Entomopathogenic nematode</name>
    <dbReference type="NCBI Taxonomy" id="34508"/>
    <lineage>
        <taxon>Eukaryota</taxon>
        <taxon>Metazoa</taxon>
        <taxon>Ecdysozoa</taxon>
        <taxon>Nematoda</taxon>
        <taxon>Chromadorea</taxon>
        <taxon>Rhabditida</taxon>
        <taxon>Tylenchina</taxon>
        <taxon>Panagrolaimomorpha</taxon>
        <taxon>Strongyloidoidea</taxon>
        <taxon>Steinernematidae</taxon>
        <taxon>Steinernema</taxon>
    </lineage>
</organism>
<reference evidence="2 3" key="2">
    <citation type="journal article" date="2019" name="G3 (Bethesda)">
        <title>Hybrid Assembly of the Genome of the Entomopathogenic Nematode Steinernema carpocapsae Identifies the X-Chromosome.</title>
        <authorList>
            <person name="Serra L."/>
            <person name="Macchietto M."/>
            <person name="Macias-Munoz A."/>
            <person name="McGill C.J."/>
            <person name="Rodriguez I.M."/>
            <person name="Rodriguez B."/>
            <person name="Murad R."/>
            <person name="Mortazavi A."/>
        </authorList>
    </citation>
    <scope>NUCLEOTIDE SEQUENCE [LARGE SCALE GENOMIC DNA]</scope>
    <source>
        <strain evidence="2 3">ALL</strain>
    </source>
</reference>
<accession>A0A4U5LWV3</accession>
<dbReference type="SUPFAM" id="SSF53300">
    <property type="entry name" value="vWA-like"/>
    <property type="match status" value="1"/>
</dbReference>
<dbReference type="STRING" id="34508.A0A4U5LWV3"/>
<dbReference type="GO" id="GO:0071277">
    <property type="term" value="P:cellular response to calcium ion"/>
    <property type="evidence" value="ECO:0007669"/>
    <property type="project" value="TreeGrafter"/>
</dbReference>
<protein>
    <recommendedName>
        <fullName evidence="1">Copine C-terminal domain-containing protein</fullName>
    </recommendedName>
</protein>
<proteinExistence type="predicted"/>
<evidence type="ECO:0000259" key="1">
    <source>
        <dbReference type="Pfam" id="PF07002"/>
    </source>
</evidence>
<sequence>MPQDGSRYQILLIITDGVICDFEKTVDVIITGSSMPLSIIIIGVGNEDFTKMDELDSDDELLSLNGRRAQRDIVQFVPLRNFLTSSGYNGNYGVTVMARLAKEVLAEVPGQVTSYMNSKNIVPKLQQGNLTASICSFCSSRILVLNPLILAIISILIPHRHFLSTQQCSYLRNLFGFLRFPCFEHA</sequence>
<reference evidence="2 3" key="1">
    <citation type="journal article" date="2015" name="Genome Biol.">
        <title>Comparative genomics of Steinernema reveals deeply conserved gene regulatory networks.</title>
        <authorList>
            <person name="Dillman A.R."/>
            <person name="Macchietto M."/>
            <person name="Porter C.F."/>
            <person name="Rogers A."/>
            <person name="Williams B."/>
            <person name="Antoshechkin I."/>
            <person name="Lee M.M."/>
            <person name="Goodwin Z."/>
            <person name="Lu X."/>
            <person name="Lewis E.E."/>
            <person name="Goodrich-Blair H."/>
            <person name="Stock S.P."/>
            <person name="Adams B.J."/>
            <person name="Sternberg P.W."/>
            <person name="Mortazavi A."/>
        </authorList>
    </citation>
    <scope>NUCLEOTIDE SEQUENCE [LARGE SCALE GENOMIC DNA]</scope>
    <source>
        <strain evidence="2 3">ALL</strain>
    </source>
</reference>
<keyword evidence="3" id="KW-1185">Reference proteome</keyword>
<evidence type="ECO:0000313" key="2">
    <source>
        <dbReference type="EMBL" id="TKR60691.1"/>
    </source>
</evidence>
<dbReference type="AlphaFoldDB" id="A0A4U5LWV3"/>
<dbReference type="GO" id="GO:0005544">
    <property type="term" value="F:calcium-dependent phospholipid binding"/>
    <property type="evidence" value="ECO:0007669"/>
    <property type="project" value="InterPro"/>
</dbReference>
<dbReference type="InterPro" id="IPR010734">
    <property type="entry name" value="Copine_C"/>
</dbReference>
<dbReference type="EMBL" id="AZBU02000011">
    <property type="protein sequence ID" value="TKR60691.1"/>
    <property type="molecule type" value="Genomic_DNA"/>
</dbReference>
<dbReference type="GO" id="GO:0005886">
    <property type="term" value="C:plasma membrane"/>
    <property type="evidence" value="ECO:0007669"/>
    <property type="project" value="TreeGrafter"/>
</dbReference>
<dbReference type="InterPro" id="IPR036465">
    <property type="entry name" value="vWFA_dom_sf"/>
</dbReference>